<reference evidence="5 6" key="1">
    <citation type="submission" date="2024-02" db="EMBL/GenBank/DDBJ databases">
        <authorList>
            <person name="Chen Y."/>
            <person name="Shah S."/>
            <person name="Dougan E. K."/>
            <person name="Thang M."/>
            <person name="Chan C."/>
        </authorList>
    </citation>
    <scope>NUCLEOTIDE SEQUENCE [LARGE SCALE GENOMIC DNA]</scope>
</reference>
<organism evidence="5 6">
    <name type="scientific">Durusdinium trenchii</name>
    <dbReference type="NCBI Taxonomy" id="1381693"/>
    <lineage>
        <taxon>Eukaryota</taxon>
        <taxon>Sar</taxon>
        <taxon>Alveolata</taxon>
        <taxon>Dinophyceae</taxon>
        <taxon>Suessiales</taxon>
        <taxon>Symbiodiniaceae</taxon>
        <taxon>Durusdinium</taxon>
    </lineage>
</organism>
<proteinExistence type="predicted"/>
<dbReference type="Gene3D" id="1.25.40.20">
    <property type="entry name" value="Ankyrin repeat-containing domain"/>
    <property type="match status" value="2"/>
</dbReference>
<keyword evidence="6" id="KW-1185">Reference proteome</keyword>
<name>A0ABP0L025_9DINO</name>
<keyword evidence="1" id="KW-0677">Repeat</keyword>
<dbReference type="PROSITE" id="PS50088">
    <property type="entry name" value="ANK_REPEAT"/>
    <property type="match status" value="3"/>
</dbReference>
<dbReference type="PROSITE" id="PS50297">
    <property type="entry name" value="ANK_REP_REGION"/>
    <property type="match status" value="1"/>
</dbReference>
<feature type="compositionally biased region" description="Low complexity" evidence="4">
    <location>
        <begin position="35"/>
        <end position="47"/>
    </location>
</feature>
<sequence length="319" mass="34150">MDRRRFAWGDAAKPQRTASEVLGPQLDDSRRSDADSTAATAARSGSSFWSANSRASTANSQICSGKTFVQSDAHKDLDRESVLPEQWESRLANTMTLRTVQNTMRHAHQLLQLLTKRFGSSSQLHLSCWEGALEKVAAATGGSKATVQKSHSRQRELAPLHISALCGHVNVVEYLLQLNAPPDLAGVYNYRALHIAASSSVQISQLLLNAHASPTVLTDEADTPLHLACCYQQLQTVELLLQATADPSAANNFGVTPLHIAAATAALEGCDVRKAKAVLLLVSRGSDLFARDRQGKTPAAIARLAGGQPSLTSLLQAIA</sequence>
<keyword evidence="2 3" id="KW-0040">ANK repeat</keyword>
<protein>
    <submittedName>
        <fullName evidence="5">Ankyrin-3 (ANK-3) (Ankyrin-G)</fullName>
    </submittedName>
</protein>
<dbReference type="InterPro" id="IPR002110">
    <property type="entry name" value="Ankyrin_rpt"/>
</dbReference>
<feature type="repeat" description="ANK" evidence="3">
    <location>
        <begin position="220"/>
        <end position="252"/>
    </location>
</feature>
<feature type="region of interest" description="Disordered" evidence="4">
    <location>
        <begin position="1"/>
        <end position="49"/>
    </location>
</feature>
<evidence type="ECO:0000313" key="5">
    <source>
        <dbReference type="EMBL" id="CAK9032415.1"/>
    </source>
</evidence>
<comment type="caution">
    <text evidence="5">The sequence shown here is derived from an EMBL/GenBank/DDBJ whole genome shotgun (WGS) entry which is preliminary data.</text>
</comment>
<evidence type="ECO:0000256" key="2">
    <source>
        <dbReference type="ARBA" id="ARBA00023043"/>
    </source>
</evidence>
<evidence type="ECO:0000313" key="6">
    <source>
        <dbReference type="Proteomes" id="UP001642464"/>
    </source>
</evidence>
<dbReference type="Pfam" id="PF12796">
    <property type="entry name" value="Ank_2"/>
    <property type="match status" value="1"/>
</dbReference>
<dbReference type="SMART" id="SM00248">
    <property type="entry name" value="ANK"/>
    <property type="match status" value="4"/>
</dbReference>
<dbReference type="PANTHER" id="PTHR24201">
    <property type="entry name" value="ANK_REP_REGION DOMAIN-CONTAINING PROTEIN"/>
    <property type="match status" value="1"/>
</dbReference>
<dbReference type="InterPro" id="IPR036770">
    <property type="entry name" value="Ankyrin_rpt-contain_sf"/>
</dbReference>
<dbReference type="Pfam" id="PF00023">
    <property type="entry name" value="Ank"/>
    <property type="match status" value="1"/>
</dbReference>
<feature type="repeat" description="ANK" evidence="3">
    <location>
        <begin position="253"/>
        <end position="293"/>
    </location>
</feature>
<feature type="repeat" description="ANK" evidence="3">
    <location>
        <begin position="155"/>
        <end position="187"/>
    </location>
</feature>
<evidence type="ECO:0000256" key="3">
    <source>
        <dbReference type="PROSITE-ProRule" id="PRU00023"/>
    </source>
</evidence>
<dbReference type="EMBL" id="CAXAMM010013880">
    <property type="protein sequence ID" value="CAK9032415.1"/>
    <property type="molecule type" value="Genomic_DNA"/>
</dbReference>
<accession>A0ABP0L025</accession>
<dbReference type="SUPFAM" id="SSF48403">
    <property type="entry name" value="Ankyrin repeat"/>
    <property type="match status" value="1"/>
</dbReference>
<evidence type="ECO:0000256" key="4">
    <source>
        <dbReference type="SAM" id="MobiDB-lite"/>
    </source>
</evidence>
<evidence type="ECO:0000256" key="1">
    <source>
        <dbReference type="ARBA" id="ARBA00022737"/>
    </source>
</evidence>
<dbReference type="InterPro" id="IPR050776">
    <property type="entry name" value="Ank_Repeat/CDKN_Inhibitor"/>
</dbReference>
<dbReference type="Proteomes" id="UP001642464">
    <property type="component" value="Unassembled WGS sequence"/>
</dbReference>
<gene>
    <name evidence="5" type="ORF">SCF082_LOCUS20065</name>
</gene>